<evidence type="ECO:0008006" key="3">
    <source>
        <dbReference type="Google" id="ProtNLM"/>
    </source>
</evidence>
<dbReference type="InterPro" id="IPR007215">
    <property type="entry name" value="Sulphur_relay_TusB/DsrH"/>
</dbReference>
<reference evidence="1 2" key="1">
    <citation type="submission" date="2014-11" db="EMBL/GenBank/DDBJ databases">
        <title>Complete Genome Sequence of Pseudoalteromonas sp. Strain OCN003 Isolated from Kaneohe Bay, Oahu, Hawaii.</title>
        <authorList>
            <person name="Beurmann S."/>
            <person name="Videau P."/>
            <person name="Ushijima B."/>
            <person name="Smith A.M."/>
            <person name="Aeby G.S."/>
            <person name="Callahan S.M."/>
            <person name="Belcaid M."/>
        </authorList>
    </citation>
    <scope>NUCLEOTIDE SEQUENCE [LARGE SCALE GENOMIC DNA]</scope>
    <source>
        <strain evidence="1 2">OCN003</strain>
    </source>
</reference>
<dbReference type="GO" id="GO:0002143">
    <property type="term" value="P:tRNA wobble position uridine thiolation"/>
    <property type="evidence" value="ECO:0007669"/>
    <property type="project" value="InterPro"/>
</dbReference>
<dbReference type="NCBIfam" id="TIGR03011">
    <property type="entry name" value="sulf_tusB_dsrH"/>
    <property type="match status" value="1"/>
</dbReference>
<name>A0A0A7EGC0_9GAMM</name>
<organism evidence="1 2">
    <name type="scientific">Pseudoalteromonas piratica</name>
    <dbReference type="NCBI Taxonomy" id="1348114"/>
    <lineage>
        <taxon>Bacteria</taxon>
        <taxon>Pseudomonadati</taxon>
        <taxon>Pseudomonadota</taxon>
        <taxon>Gammaproteobacteria</taxon>
        <taxon>Alteromonadales</taxon>
        <taxon>Pseudoalteromonadaceae</taxon>
        <taxon>Pseudoalteromonas</taxon>
    </lineage>
</organism>
<protein>
    <recommendedName>
        <fullName evidence="3">tRNA 2-thiouridine-synthesizing protein</fullName>
    </recommendedName>
</protein>
<sequence>MILHIFSLPLSSYKLNELMIQQQDSILLTSDACYSAANFVSTFSNCKLYALETDIKARGVQTQHLELITDEQWVELIVQSKQHITW</sequence>
<dbReference type="eggNOG" id="ENOG5033JYT">
    <property type="taxonomic scope" value="Bacteria"/>
</dbReference>
<dbReference type="HOGENOM" id="CLU_189956_0_0_6"/>
<dbReference type="OrthoDB" id="6292594at2"/>
<dbReference type="GO" id="GO:0005737">
    <property type="term" value="C:cytoplasm"/>
    <property type="evidence" value="ECO:0007669"/>
    <property type="project" value="InterPro"/>
</dbReference>
<dbReference type="KEGG" id="pseo:OM33_11145"/>
<evidence type="ECO:0000313" key="1">
    <source>
        <dbReference type="EMBL" id="AIY65649.1"/>
    </source>
</evidence>
<dbReference type="STRING" id="1348114.OM33_11145"/>
<gene>
    <name evidence="1" type="ORF">OM33_11145</name>
</gene>
<dbReference type="InterPro" id="IPR027396">
    <property type="entry name" value="DsrEFH-like"/>
</dbReference>
<keyword evidence="2" id="KW-1185">Reference proteome</keyword>
<evidence type="ECO:0000313" key="2">
    <source>
        <dbReference type="Proteomes" id="UP000030341"/>
    </source>
</evidence>
<dbReference type="Proteomes" id="UP000030341">
    <property type="component" value="Chromosome 1"/>
</dbReference>
<dbReference type="Gene3D" id="3.40.1260.10">
    <property type="entry name" value="DsrEFH-like"/>
    <property type="match status" value="1"/>
</dbReference>
<dbReference type="RefSeq" id="WP_038641722.1">
    <property type="nucleotide sequence ID" value="NZ_CP009888.1"/>
</dbReference>
<dbReference type="Pfam" id="PF04077">
    <property type="entry name" value="DsrH"/>
    <property type="match status" value="1"/>
</dbReference>
<dbReference type="SUPFAM" id="SSF75169">
    <property type="entry name" value="DsrEFH-like"/>
    <property type="match status" value="1"/>
</dbReference>
<dbReference type="AlphaFoldDB" id="A0A0A7EGC0"/>
<accession>A0A0A7EGC0</accession>
<proteinExistence type="predicted"/>
<dbReference type="EMBL" id="CP009888">
    <property type="protein sequence ID" value="AIY65649.1"/>
    <property type="molecule type" value="Genomic_DNA"/>
</dbReference>